<keyword evidence="9" id="KW-1185">Reference proteome</keyword>
<name>A0A9X5BDJ7_9FIRM</name>
<feature type="domain" description="RNase III" evidence="7">
    <location>
        <begin position="4"/>
        <end position="147"/>
    </location>
</feature>
<keyword evidence="5 6" id="KW-0378">Hydrolase</keyword>
<keyword evidence="6" id="KW-0460">Magnesium</keyword>
<evidence type="ECO:0000256" key="5">
    <source>
        <dbReference type="ARBA" id="ARBA00022801"/>
    </source>
</evidence>
<keyword evidence="4 6" id="KW-0255">Endonuclease</keyword>
<comment type="similarity">
    <text evidence="6">Belongs to the MrnC RNase family.</text>
</comment>
<dbReference type="AlphaFoldDB" id="A0A9X5BDJ7"/>
<evidence type="ECO:0000259" key="7">
    <source>
        <dbReference type="SMART" id="SM00535"/>
    </source>
</evidence>
<dbReference type="GO" id="GO:0006364">
    <property type="term" value="P:rRNA processing"/>
    <property type="evidence" value="ECO:0007669"/>
    <property type="project" value="UniProtKB-UniRule"/>
</dbReference>
<dbReference type="SUPFAM" id="SSF69065">
    <property type="entry name" value="RNase III domain-like"/>
    <property type="match status" value="1"/>
</dbReference>
<organism evidence="8 9">
    <name type="scientific">Parablautia muri</name>
    <dbReference type="NCBI Taxonomy" id="2320879"/>
    <lineage>
        <taxon>Bacteria</taxon>
        <taxon>Bacillati</taxon>
        <taxon>Bacillota</taxon>
        <taxon>Clostridia</taxon>
        <taxon>Lachnospirales</taxon>
        <taxon>Lachnospiraceae</taxon>
        <taxon>Parablautia</taxon>
    </lineage>
</organism>
<comment type="cofactor">
    <cofactor evidence="6">
        <name>Mg(2+)</name>
        <dbReference type="ChEBI" id="CHEBI:18420"/>
    </cofactor>
</comment>
<dbReference type="Pfam" id="PF00636">
    <property type="entry name" value="Ribonuclease_3"/>
    <property type="match status" value="1"/>
</dbReference>
<evidence type="ECO:0000256" key="4">
    <source>
        <dbReference type="ARBA" id="ARBA00022759"/>
    </source>
</evidence>
<dbReference type="PIRSF" id="PIRSF005520">
    <property type="entry name" value="UCP005520"/>
    <property type="match status" value="1"/>
</dbReference>
<comment type="subcellular location">
    <subcellularLocation>
        <location evidence="6">Cytoplasm</location>
    </subcellularLocation>
</comment>
<keyword evidence="3 6" id="KW-0540">Nuclease</keyword>
<feature type="active site" evidence="6">
    <location>
        <position position="35"/>
    </location>
</feature>
<comment type="function">
    <text evidence="6">Involved in correct processing of both the 5' and 3' ends of 23S rRNA precursor. Processes 30S rRNA precursor transcript even in absence of ribonuclease 3 (Rnc); Rnc processes 30S rRNA into smaller rRNA precursors.</text>
</comment>
<dbReference type="EC" id="3.1.26.-" evidence="6"/>
<dbReference type="InterPro" id="IPR036389">
    <property type="entry name" value="RNase_III_sf"/>
</dbReference>
<dbReference type="Gene3D" id="1.10.1520.10">
    <property type="entry name" value="Ribonuclease III domain"/>
    <property type="match status" value="1"/>
</dbReference>
<comment type="caution">
    <text evidence="8">The sequence shown here is derived from an EMBL/GenBank/DDBJ whole genome shotgun (WGS) entry which is preliminary data.</text>
</comment>
<dbReference type="RefSeq" id="WP_160558833.1">
    <property type="nucleotide sequence ID" value="NZ_QZDT01000003.1"/>
</dbReference>
<evidence type="ECO:0000313" key="8">
    <source>
        <dbReference type="EMBL" id="NBJ91760.1"/>
    </source>
</evidence>
<gene>
    <name evidence="6" type="primary">mrnC</name>
    <name evidence="8" type="ORF">D5281_03920</name>
</gene>
<dbReference type="HAMAP" id="MF_01468">
    <property type="entry name" value="RNase_Mini_III"/>
    <property type="match status" value="1"/>
</dbReference>
<accession>A0A9X5BDJ7</accession>
<dbReference type="InterPro" id="IPR008226">
    <property type="entry name" value="Mini3_fam"/>
</dbReference>
<dbReference type="GO" id="GO:0005737">
    <property type="term" value="C:cytoplasm"/>
    <property type="evidence" value="ECO:0007669"/>
    <property type="project" value="UniProtKB-SubCell"/>
</dbReference>
<evidence type="ECO:0000256" key="1">
    <source>
        <dbReference type="ARBA" id="ARBA00022517"/>
    </source>
</evidence>
<dbReference type="GO" id="GO:0004525">
    <property type="term" value="F:ribonuclease III activity"/>
    <property type="evidence" value="ECO:0007669"/>
    <property type="project" value="InterPro"/>
</dbReference>
<dbReference type="CDD" id="cd00593">
    <property type="entry name" value="RIBOc"/>
    <property type="match status" value="1"/>
</dbReference>
<dbReference type="OrthoDB" id="46571at2"/>
<dbReference type="GO" id="GO:0019843">
    <property type="term" value="F:rRNA binding"/>
    <property type="evidence" value="ECO:0007669"/>
    <property type="project" value="UniProtKB-UniRule"/>
</dbReference>
<dbReference type="PANTHER" id="PTHR34276:SF1">
    <property type="entry name" value="MINI-RIBONUCLEASE 3"/>
    <property type="match status" value="1"/>
</dbReference>
<evidence type="ECO:0000313" key="9">
    <source>
        <dbReference type="Proteomes" id="UP001154420"/>
    </source>
</evidence>
<reference evidence="8" key="1">
    <citation type="submission" date="2018-09" db="EMBL/GenBank/DDBJ databases">
        <title>Murine metabolic-syndrome-specific gut microbial biobank.</title>
        <authorList>
            <person name="Liu C."/>
        </authorList>
    </citation>
    <scope>NUCLEOTIDE SEQUENCE</scope>
    <source>
        <strain evidence="8">D42-62</strain>
    </source>
</reference>
<dbReference type="EMBL" id="QZDT01000003">
    <property type="protein sequence ID" value="NBJ91760.1"/>
    <property type="molecule type" value="Genomic_DNA"/>
</dbReference>
<protein>
    <recommendedName>
        <fullName evidence="6">Mini-ribonuclease 3</fullName>
        <shortName evidence="6">Mini-3</shortName>
        <shortName evidence="6">Mini-RNase 3</shortName>
        <ecNumber evidence="6">3.1.26.-</ecNumber>
    </recommendedName>
    <alternativeName>
        <fullName evidence="6">Mini-RNase III</fullName>
        <shortName evidence="6">Mini-III</shortName>
    </alternativeName>
</protein>
<keyword evidence="1 6" id="KW-0690">Ribosome biogenesis</keyword>
<dbReference type="InterPro" id="IPR000999">
    <property type="entry name" value="RNase_III_dom"/>
</dbReference>
<keyword evidence="2 6" id="KW-0698">rRNA processing</keyword>
<keyword evidence="6" id="KW-0963">Cytoplasm</keyword>
<dbReference type="Proteomes" id="UP001154420">
    <property type="component" value="Unassembled WGS sequence"/>
</dbReference>
<dbReference type="PANTHER" id="PTHR34276">
    <property type="entry name" value="MINI-RIBONUCLEASE 3"/>
    <property type="match status" value="1"/>
</dbReference>
<sequence>MEESVSLLTLIKKSFGLKEVDIRTYSPLTLAYIGDAVYDLVFRTAVVQKGNTSANRLHNRTIQYVKAPAQAVMAEVLMEEFTPEEFAVYKRGKNAKPYTMAKNATMTEYKKATGLEALVGYLYLTDQMDRVLELIQIGLHKIKPAPGGPS</sequence>
<proteinExistence type="inferred from homology"/>
<keyword evidence="6" id="KW-0694">RNA-binding</keyword>
<evidence type="ECO:0000256" key="6">
    <source>
        <dbReference type="HAMAP-Rule" id="MF_01468"/>
    </source>
</evidence>
<evidence type="ECO:0000256" key="3">
    <source>
        <dbReference type="ARBA" id="ARBA00022722"/>
    </source>
</evidence>
<keyword evidence="6" id="KW-0699">rRNA-binding</keyword>
<dbReference type="SMART" id="SM00535">
    <property type="entry name" value="RIBOc"/>
    <property type="match status" value="1"/>
</dbReference>
<comment type="subunit">
    <text evidence="6">Homodimer.</text>
</comment>
<evidence type="ECO:0000256" key="2">
    <source>
        <dbReference type="ARBA" id="ARBA00022552"/>
    </source>
</evidence>